<proteinExistence type="predicted"/>
<keyword evidence="1" id="KW-1133">Transmembrane helix</keyword>
<gene>
    <name evidence="2" type="ORF">GGD50_002260</name>
</gene>
<dbReference type="EMBL" id="JACHBI010000003">
    <property type="protein sequence ID" value="MBB5573647.1"/>
    <property type="molecule type" value="Genomic_DNA"/>
</dbReference>
<dbReference type="SUPFAM" id="SSF48452">
    <property type="entry name" value="TPR-like"/>
    <property type="match status" value="1"/>
</dbReference>
<protein>
    <submittedName>
        <fullName evidence="2">Aspartyl protease family protein</fullName>
    </submittedName>
</protein>
<evidence type="ECO:0000313" key="3">
    <source>
        <dbReference type="Proteomes" id="UP000549882"/>
    </source>
</evidence>
<dbReference type="GO" id="GO:0006508">
    <property type="term" value="P:proteolysis"/>
    <property type="evidence" value="ECO:0007669"/>
    <property type="project" value="UniProtKB-KW"/>
</dbReference>
<dbReference type="Gene3D" id="1.25.40.10">
    <property type="entry name" value="Tetratricopeptide repeat domain"/>
    <property type="match status" value="1"/>
</dbReference>
<keyword evidence="3" id="KW-1185">Reference proteome</keyword>
<keyword evidence="1" id="KW-0812">Transmembrane</keyword>
<comment type="caution">
    <text evidence="2">The sequence shown here is derived from an EMBL/GenBank/DDBJ whole genome shotgun (WGS) entry which is preliminary data.</text>
</comment>
<evidence type="ECO:0000256" key="1">
    <source>
        <dbReference type="SAM" id="Phobius"/>
    </source>
</evidence>
<reference evidence="2 3" key="1">
    <citation type="submission" date="2020-08" db="EMBL/GenBank/DDBJ databases">
        <title>Genomic Encyclopedia of Type Strains, Phase IV (KMG-V): Genome sequencing to study the core and pangenomes of soil and plant-associated prokaryotes.</title>
        <authorList>
            <person name="Whitman W."/>
        </authorList>
    </citation>
    <scope>NUCLEOTIDE SEQUENCE [LARGE SCALE GENOMIC DNA]</scope>
    <source>
        <strain evidence="2 3">SEMIA 4064</strain>
    </source>
</reference>
<dbReference type="Gene3D" id="2.40.70.10">
    <property type="entry name" value="Acid Proteases"/>
    <property type="match status" value="1"/>
</dbReference>
<dbReference type="InterPro" id="IPR011990">
    <property type="entry name" value="TPR-like_helical_dom_sf"/>
</dbReference>
<name>A0A7W9D0U8_9HYPH</name>
<accession>A0A7W9D0U8</accession>
<keyword evidence="2" id="KW-0378">Hydrolase</keyword>
<sequence length="389" mass="42199">MLIADPEDRNAGRLPSRKGPFAPIFRTVLICIALCAGIASYIYGDRIIGYAEKVVAAKPDPALLAVYKQYDIDPLPNVVAGRNPMSTYLDMLRREPCDWNALYQFGTELQAQGYRHEAAIVLVAFSNKCTPSNVALQSAASILLNLSEFDQALKVANDLITMTPGVPDYHFLRAQIRQRAKKYRDAIGDYYSVIGLTENVANLNSLTYEGISDSYRALGDYCAAITPLESWISINPDRNDTPVVRGIIKNYAAQGKCTSTYATGSDRFPTQGKNVIVAKVSINGVSGNFIVDTGAGFVSVTKAFASRANLQVDSANDILLQTANGVSQGTRTSAALVKIGRVEANDVATVVFNDDMALGGAIDGLLGRSFLSRFDVTFGAHEWRIETKE</sequence>
<dbReference type="RefSeq" id="WP_107108262.1">
    <property type="nucleotide sequence ID" value="NZ_JACHBI010000003.1"/>
</dbReference>
<dbReference type="CDD" id="cd05483">
    <property type="entry name" value="retropepsin_like_bacteria"/>
    <property type="match status" value="1"/>
</dbReference>
<feature type="transmembrane region" description="Helical" evidence="1">
    <location>
        <begin position="21"/>
        <end position="43"/>
    </location>
</feature>
<dbReference type="AlphaFoldDB" id="A0A7W9D0U8"/>
<organism evidence="2 3">
    <name type="scientific">Rhizobium paranaense</name>
    <dbReference type="NCBI Taxonomy" id="1650438"/>
    <lineage>
        <taxon>Bacteria</taxon>
        <taxon>Pseudomonadati</taxon>
        <taxon>Pseudomonadota</taxon>
        <taxon>Alphaproteobacteria</taxon>
        <taxon>Hyphomicrobiales</taxon>
        <taxon>Rhizobiaceae</taxon>
        <taxon>Rhizobium/Agrobacterium group</taxon>
        <taxon>Rhizobium</taxon>
    </lineage>
</organism>
<dbReference type="Pfam" id="PF13975">
    <property type="entry name" value="gag-asp_proteas"/>
    <property type="match status" value="1"/>
</dbReference>
<dbReference type="InterPro" id="IPR021109">
    <property type="entry name" value="Peptidase_aspartic_dom_sf"/>
</dbReference>
<evidence type="ECO:0000313" key="2">
    <source>
        <dbReference type="EMBL" id="MBB5573647.1"/>
    </source>
</evidence>
<dbReference type="InterPro" id="IPR034122">
    <property type="entry name" value="Retropepsin-like_bacterial"/>
</dbReference>
<keyword evidence="2" id="KW-0645">Protease</keyword>
<keyword evidence="1" id="KW-0472">Membrane</keyword>
<dbReference type="GO" id="GO:0008233">
    <property type="term" value="F:peptidase activity"/>
    <property type="evidence" value="ECO:0007669"/>
    <property type="project" value="UniProtKB-KW"/>
</dbReference>
<dbReference type="Proteomes" id="UP000549882">
    <property type="component" value="Unassembled WGS sequence"/>
</dbReference>
<dbReference type="SUPFAM" id="SSF50630">
    <property type="entry name" value="Acid proteases"/>
    <property type="match status" value="1"/>
</dbReference>